<name>A0A8H7TJG3_9HELO</name>
<dbReference type="EMBL" id="JAFJYH010000086">
    <property type="protein sequence ID" value="KAG4420347.1"/>
    <property type="molecule type" value="Genomic_DNA"/>
</dbReference>
<reference evidence="2" key="1">
    <citation type="submission" date="2021-02" db="EMBL/GenBank/DDBJ databases">
        <title>Genome sequence Cadophora malorum strain M34.</title>
        <authorList>
            <person name="Stefanovic E."/>
            <person name="Vu D."/>
            <person name="Scully C."/>
            <person name="Dijksterhuis J."/>
            <person name="Roader J."/>
            <person name="Houbraken J."/>
        </authorList>
    </citation>
    <scope>NUCLEOTIDE SEQUENCE</scope>
    <source>
        <strain evidence="2">M34</strain>
    </source>
</reference>
<comment type="caution">
    <text evidence="2">The sequence shown here is derived from an EMBL/GenBank/DDBJ whole genome shotgun (WGS) entry which is preliminary data.</text>
</comment>
<gene>
    <name evidence="2" type="ORF">IFR04_006553</name>
</gene>
<sequence>MRDPMRAIDFLPDDWAKVINPASYRSGIPLGIIQELDDYLKTQPMWCTLEEAHNQIREGLAQTTSIEGDDEYENHKQHAHYWAEEIFMRICETEKALDAAADQIRKVIKDIAKQKLKAVQDGSSDLSIIEGNSPWLTESWIRVTESPWDVELPREATKAGHFIRYKALVDWTDGLFIFLLIECHDELIEGEIELEEGYSYRFTETDRETRVRKRTGIEDARIDPPSNRRGAITATSMELLKMPMCSYEDRIKLRLCNPTVGLDAYVNVPNNEVETIVRFARDNYYEVSRRIKDKPLSPPPWRTSGVEHRNTPSHKDGMTQTLDQ</sequence>
<accession>A0A8H7TJG3</accession>
<protein>
    <submittedName>
        <fullName evidence="2">Uncharacterized protein</fullName>
    </submittedName>
</protein>
<feature type="region of interest" description="Disordered" evidence="1">
    <location>
        <begin position="291"/>
        <end position="324"/>
    </location>
</feature>
<organism evidence="2 3">
    <name type="scientific">Cadophora malorum</name>
    <dbReference type="NCBI Taxonomy" id="108018"/>
    <lineage>
        <taxon>Eukaryota</taxon>
        <taxon>Fungi</taxon>
        <taxon>Dikarya</taxon>
        <taxon>Ascomycota</taxon>
        <taxon>Pezizomycotina</taxon>
        <taxon>Leotiomycetes</taxon>
        <taxon>Helotiales</taxon>
        <taxon>Ploettnerulaceae</taxon>
        <taxon>Cadophora</taxon>
    </lineage>
</organism>
<feature type="compositionally biased region" description="Basic and acidic residues" evidence="1">
    <location>
        <begin position="305"/>
        <end position="317"/>
    </location>
</feature>
<dbReference type="AlphaFoldDB" id="A0A8H7TJG3"/>
<evidence type="ECO:0000313" key="2">
    <source>
        <dbReference type="EMBL" id="KAG4420347.1"/>
    </source>
</evidence>
<keyword evidence="3" id="KW-1185">Reference proteome</keyword>
<dbReference type="Proteomes" id="UP000664132">
    <property type="component" value="Unassembled WGS sequence"/>
</dbReference>
<dbReference type="OrthoDB" id="3559012at2759"/>
<evidence type="ECO:0000313" key="3">
    <source>
        <dbReference type="Proteomes" id="UP000664132"/>
    </source>
</evidence>
<proteinExistence type="predicted"/>
<evidence type="ECO:0000256" key="1">
    <source>
        <dbReference type="SAM" id="MobiDB-lite"/>
    </source>
</evidence>